<evidence type="ECO:0000256" key="1">
    <source>
        <dbReference type="SAM" id="Phobius"/>
    </source>
</evidence>
<dbReference type="Proteomes" id="UP000524246">
    <property type="component" value="Unassembled WGS sequence"/>
</dbReference>
<proteinExistence type="predicted"/>
<dbReference type="AlphaFoldDB" id="A0A7X9IIE0"/>
<evidence type="ECO:0000313" key="2">
    <source>
        <dbReference type="EMBL" id="NMC61540.1"/>
    </source>
</evidence>
<feature type="transmembrane region" description="Helical" evidence="1">
    <location>
        <begin position="89"/>
        <end position="111"/>
    </location>
</feature>
<gene>
    <name evidence="2" type="ORF">GYA55_00075</name>
</gene>
<sequence>MRKYYIENPIPLNSANESEAPPLIGAYTSPLDILFRTASSLIIAIFGVYLYLSPDPISGPFSIVASAFGLLDWIIHELGHYLFSFLGEPITTLGGTLGQILFPLILAFYAFLTRRRTFWFLVFWIGENLISIGRYMADARGRSLNVIIPFEALSSLEEQKVKHDWFVLFDKWGLLEYDHILGDLVQHLGLIVILLSAAGLATAFEIWLRNKLERRRYF</sequence>
<organism evidence="2 3">
    <name type="scientific">SAR324 cluster bacterium</name>
    <dbReference type="NCBI Taxonomy" id="2024889"/>
    <lineage>
        <taxon>Bacteria</taxon>
        <taxon>Deltaproteobacteria</taxon>
        <taxon>SAR324 cluster</taxon>
    </lineage>
</organism>
<feature type="transmembrane region" description="Helical" evidence="1">
    <location>
        <begin position="118"/>
        <end position="137"/>
    </location>
</feature>
<feature type="transmembrane region" description="Helical" evidence="1">
    <location>
        <begin position="64"/>
        <end position="83"/>
    </location>
</feature>
<keyword evidence="1" id="KW-0812">Transmembrane</keyword>
<feature type="transmembrane region" description="Helical" evidence="1">
    <location>
        <begin position="33"/>
        <end position="52"/>
    </location>
</feature>
<accession>A0A7X9IIE0</accession>
<reference evidence="2 3" key="1">
    <citation type="journal article" date="2020" name="Biotechnol. Biofuels">
        <title>New insights from the biogas microbiome by comprehensive genome-resolved metagenomics of nearly 1600 species originating from multiple anaerobic digesters.</title>
        <authorList>
            <person name="Campanaro S."/>
            <person name="Treu L."/>
            <person name="Rodriguez-R L.M."/>
            <person name="Kovalovszki A."/>
            <person name="Ziels R.M."/>
            <person name="Maus I."/>
            <person name="Zhu X."/>
            <person name="Kougias P.G."/>
            <person name="Basile A."/>
            <person name="Luo G."/>
            <person name="Schluter A."/>
            <person name="Konstantinidis K.T."/>
            <person name="Angelidaki I."/>
        </authorList>
    </citation>
    <scope>NUCLEOTIDE SEQUENCE [LARGE SCALE GENOMIC DNA]</scope>
    <source>
        <strain evidence="2">AS27yjCOA_65</strain>
    </source>
</reference>
<name>A0A7X9IIE0_9DELT</name>
<comment type="caution">
    <text evidence="2">The sequence shown here is derived from an EMBL/GenBank/DDBJ whole genome shotgun (WGS) entry which is preliminary data.</text>
</comment>
<dbReference type="EMBL" id="JAAZON010000004">
    <property type="protein sequence ID" value="NMC61540.1"/>
    <property type="molecule type" value="Genomic_DNA"/>
</dbReference>
<keyword evidence="1" id="KW-1133">Transmembrane helix</keyword>
<feature type="transmembrane region" description="Helical" evidence="1">
    <location>
        <begin position="184"/>
        <end position="208"/>
    </location>
</feature>
<keyword evidence="1" id="KW-0472">Membrane</keyword>
<evidence type="ECO:0000313" key="3">
    <source>
        <dbReference type="Proteomes" id="UP000524246"/>
    </source>
</evidence>
<protein>
    <submittedName>
        <fullName evidence="2">Uncharacterized protein</fullName>
    </submittedName>
</protein>